<keyword evidence="2" id="KW-1185">Reference proteome</keyword>
<gene>
    <name evidence="1" type="ORF">RD2015_1548</name>
</gene>
<name>A0A0U2U130_9BURK</name>
<organism evidence="1 2">
    <name type="scientific">Roseateles depolymerans</name>
    <dbReference type="NCBI Taxonomy" id="76731"/>
    <lineage>
        <taxon>Bacteria</taxon>
        <taxon>Pseudomonadati</taxon>
        <taxon>Pseudomonadota</taxon>
        <taxon>Betaproteobacteria</taxon>
        <taxon>Burkholderiales</taxon>
        <taxon>Sphaerotilaceae</taxon>
        <taxon>Roseateles</taxon>
    </lineage>
</organism>
<dbReference type="Gene3D" id="3.40.1580.10">
    <property type="entry name" value="SMI1/KNR4-like"/>
    <property type="match status" value="1"/>
</dbReference>
<dbReference type="KEGG" id="rdp:RD2015_1548"/>
<dbReference type="AlphaFoldDB" id="A0A0U2U130"/>
<protein>
    <submittedName>
        <fullName evidence="1">Uncharacterized protein</fullName>
    </submittedName>
</protein>
<dbReference type="Proteomes" id="UP000060699">
    <property type="component" value="Chromosome"/>
</dbReference>
<dbReference type="OrthoDB" id="9152406at2"/>
<dbReference type="STRING" id="76731.RD2015_1548"/>
<evidence type="ECO:0000313" key="2">
    <source>
        <dbReference type="Proteomes" id="UP000060699"/>
    </source>
</evidence>
<dbReference type="RefSeq" id="WP_058934387.1">
    <property type="nucleotide sequence ID" value="NZ_CP013729.1"/>
</dbReference>
<dbReference type="Pfam" id="PF09346">
    <property type="entry name" value="SMI1_KNR4"/>
    <property type="match status" value="1"/>
</dbReference>
<dbReference type="SUPFAM" id="SSF160631">
    <property type="entry name" value="SMI1/KNR4-like"/>
    <property type="match status" value="1"/>
</dbReference>
<evidence type="ECO:0000313" key="1">
    <source>
        <dbReference type="EMBL" id="ALV06033.1"/>
    </source>
</evidence>
<dbReference type="InterPro" id="IPR037883">
    <property type="entry name" value="Knr4/Smi1-like_sf"/>
</dbReference>
<proteinExistence type="predicted"/>
<accession>A0A0U2U130</accession>
<dbReference type="InterPro" id="IPR018958">
    <property type="entry name" value="Knr4/Smi1-like_dom"/>
</dbReference>
<sequence>MSWKLVFPKIESYPVVTLQDVREFETRHQMSLAPDYVDFLVSHRGSPPMFVNEQTEYTCPEFTVDWGDKPARVSGPTVRLEATYSIFTGKDVQSAFDSGYDLDDSISWNDHLYPPGLLPIGSNAGNSLFMLGVNQEHAGKVFYLSTFHVPDPISFEHIGFIAPTFTDFLKSARPAERP</sequence>
<reference evidence="1 2" key="1">
    <citation type="submission" date="2015-12" db="EMBL/GenBank/DDBJ databases">
        <title>Complete genome of Roseateles depolymerans KCTC 42856.</title>
        <authorList>
            <person name="Kim K.M."/>
        </authorList>
    </citation>
    <scope>NUCLEOTIDE SEQUENCE [LARGE SCALE GENOMIC DNA]</scope>
    <source>
        <strain evidence="1 2">KCTC 42856</strain>
    </source>
</reference>
<dbReference type="EMBL" id="CP013729">
    <property type="protein sequence ID" value="ALV06033.1"/>
    <property type="molecule type" value="Genomic_DNA"/>
</dbReference>